<keyword evidence="5 6" id="KW-0408">Iron</keyword>
<feature type="chain" id="PRO_5002074454" evidence="7">
    <location>
        <begin position="28"/>
        <end position="115"/>
    </location>
</feature>
<protein>
    <submittedName>
        <fullName evidence="9">Cytochrome c-553</fullName>
    </submittedName>
</protein>
<dbReference type="SUPFAM" id="SSF46626">
    <property type="entry name" value="Cytochrome c"/>
    <property type="match status" value="1"/>
</dbReference>
<accession>A0A0B0EIF5</accession>
<organism evidence="9 10">
    <name type="scientific">Candidatus Scalindua brodae</name>
    <dbReference type="NCBI Taxonomy" id="237368"/>
    <lineage>
        <taxon>Bacteria</taxon>
        <taxon>Pseudomonadati</taxon>
        <taxon>Planctomycetota</taxon>
        <taxon>Candidatus Brocadiia</taxon>
        <taxon>Candidatus Brocadiales</taxon>
        <taxon>Candidatus Scalinduaceae</taxon>
        <taxon>Candidatus Scalindua</taxon>
    </lineage>
</organism>
<dbReference type="Gene3D" id="1.10.760.10">
    <property type="entry name" value="Cytochrome c-like domain"/>
    <property type="match status" value="1"/>
</dbReference>
<evidence type="ECO:0000313" key="10">
    <source>
        <dbReference type="Proteomes" id="UP000030652"/>
    </source>
</evidence>
<evidence type="ECO:0000259" key="8">
    <source>
        <dbReference type="PROSITE" id="PS51007"/>
    </source>
</evidence>
<reference evidence="9 10" key="1">
    <citation type="submission" date="2014-10" db="EMBL/GenBank/DDBJ databases">
        <title>Draft genome of anammox bacterium scalindua brodae, obtained using differential coverage binning of sequence data from two enrichment reactors.</title>
        <authorList>
            <person name="Speth D.R."/>
            <person name="Russ L."/>
            <person name="Kartal B."/>
            <person name="Op den Camp H.J."/>
            <person name="Dutilh B.E."/>
            <person name="Jetten M.S."/>
        </authorList>
    </citation>
    <scope>NUCLEOTIDE SEQUENCE [LARGE SCALE GENOMIC DNA]</scope>
    <source>
        <strain evidence="9">RU1</strain>
    </source>
</reference>
<evidence type="ECO:0000256" key="4">
    <source>
        <dbReference type="ARBA" id="ARBA00022982"/>
    </source>
</evidence>
<evidence type="ECO:0000313" key="9">
    <source>
        <dbReference type="EMBL" id="KHE91816.1"/>
    </source>
</evidence>
<dbReference type="PROSITE" id="PS51007">
    <property type="entry name" value="CYTC"/>
    <property type="match status" value="1"/>
</dbReference>
<sequence length="115" mass="13188">MKKKVIYGLVVLFFFSVVQFNASNAFAGKINYKKIFENNCRKCHGKDGKGTKRGKGLGVPDFTDGDWQDATTDKQMITTITNGKKRMPKQGHKLSPEEIKAMVKYIRFFKPKKRH</sequence>
<name>A0A0B0EIF5_9BACT</name>
<dbReference type="EMBL" id="JRYO01000174">
    <property type="protein sequence ID" value="KHE91816.1"/>
    <property type="molecule type" value="Genomic_DNA"/>
</dbReference>
<keyword evidence="2 6" id="KW-0349">Heme</keyword>
<evidence type="ECO:0000256" key="2">
    <source>
        <dbReference type="ARBA" id="ARBA00022617"/>
    </source>
</evidence>
<keyword evidence="1" id="KW-0813">Transport</keyword>
<dbReference type="PANTHER" id="PTHR33751:SF1">
    <property type="entry name" value="CBB3-TYPE CYTOCHROME C OXIDASE SUBUNIT FIXP"/>
    <property type="match status" value="1"/>
</dbReference>
<keyword evidence="3 6" id="KW-0479">Metal-binding</keyword>
<comment type="caution">
    <text evidence="9">The sequence shown here is derived from an EMBL/GenBank/DDBJ whole genome shotgun (WGS) entry which is preliminary data.</text>
</comment>
<dbReference type="GO" id="GO:0020037">
    <property type="term" value="F:heme binding"/>
    <property type="evidence" value="ECO:0007669"/>
    <property type="project" value="InterPro"/>
</dbReference>
<dbReference type="eggNOG" id="COG2010">
    <property type="taxonomic scope" value="Bacteria"/>
</dbReference>
<dbReference type="InterPro" id="IPR050597">
    <property type="entry name" value="Cytochrome_c_Oxidase_Subunit"/>
</dbReference>
<dbReference type="PRINTS" id="PR00605">
    <property type="entry name" value="CYTCHROMECIC"/>
</dbReference>
<dbReference type="GO" id="GO:0009055">
    <property type="term" value="F:electron transfer activity"/>
    <property type="evidence" value="ECO:0007669"/>
    <property type="project" value="InterPro"/>
</dbReference>
<feature type="domain" description="Cytochrome c" evidence="8">
    <location>
        <begin position="23"/>
        <end position="110"/>
    </location>
</feature>
<dbReference type="GO" id="GO:0005506">
    <property type="term" value="F:iron ion binding"/>
    <property type="evidence" value="ECO:0007669"/>
    <property type="project" value="InterPro"/>
</dbReference>
<dbReference type="Pfam" id="PF13442">
    <property type="entry name" value="Cytochrome_CBB3"/>
    <property type="match status" value="1"/>
</dbReference>
<evidence type="ECO:0000256" key="6">
    <source>
        <dbReference type="PROSITE-ProRule" id="PRU00433"/>
    </source>
</evidence>
<evidence type="ECO:0000256" key="3">
    <source>
        <dbReference type="ARBA" id="ARBA00022723"/>
    </source>
</evidence>
<dbReference type="PANTHER" id="PTHR33751">
    <property type="entry name" value="CBB3-TYPE CYTOCHROME C OXIDASE SUBUNIT FIXP"/>
    <property type="match status" value="1"/>
</dbReference>
<dbReference type="AlphaFoldDB" id="A0A0B0EIF5"/>
<evidence type="ECO:0000256" key="1">
    <source>
        <dbReference type="ARBA" id="ARBA00022448"/>
    </source>
</evidence>
<keyword evidence="7" id="KW-0732">Signal</keyword>
<dbReference type="InterPro" id="IPR036909">
    <property type="entry name" value="Cyt_c-like_dom_sf"/>
</dbReference>
<evidence type="ECO:0000256" key="5">
    <source>
        <dbReference type="ARBA" id="ARBA00023004"/>
    </source>
</evidence>
<dbReference type="Proteomes" id="UP000030652">
    <property type="component" value="Unassembled WGS sequence"/>
</dbReference>
<keyword evidence="4" id="KW-0249">Electron transport</keyword>
<evidence type="ECO:0000256" key="7">
    <source>
        <dbReference type="SAM" id="SignalP"/>
    </source>
</evidence>
<proteinExistence type="predicted"/>
<dbReference type="InterPro" id="IPR009056">
    <property type="entry name" value="Cyt_c-like_dom"/>
</dbReference>
<dbReference type="InterPro" id="IPR008168">
    <property type="entry name" value="Cyt_C_IC"/>
</dbReference>
<feature type="signal peptide" evidence="7">
    <location>
        <begin position="1"/>
        <end position="27"/>
    </location>
</feature>
<gene>
    <name evidence="9" type="primary">petJ</name>
    <name evidence="9" type="ORF">SCABRO_02455</name>
</gene>